<gene>
    <name evidence="4" type="ORF">BDY21DRAFT_290855</name>
</gene>
<dbReference type="InterPro" id="IPR042301">
    <property type="entry name" value="GH115_sf"/>
</dbReference>
<dbReference type="PANTHER" id="PTHR37842:SF2">
    <property type="entry name" value="GYLCOSYL HYDROLASE 115 C-TERMINAL DOMAIN-CONTAINING PROTEIN"/>
    <property type="match status" value="1"/>
</dbReference>
<dbReference type="GO" id="GO:0016787">
    <property type="term" value="F:hydrolase activity"/>
    <property type="evidence" value="ECO:0007669"/>
    <property type="project" value="UniProtKB-KW"/>
</dbReference>
<dbReference type="InterPro" id="IPR031924">
    <property type="entry name" value="GH115"/>
</dbReference>
<feature type="domain" description="Gylcosyl hydrolase 115 C-terminal" evidence="3">
    <location>
        <begin position="833"/>
        <end position="1016"/>
    </location>
</feature>
<dbReference type="PANTHER" id="PTHR37842">
    <property type="match status" value="1"/>
</dbReference>
<evidence type="ECO:0000313" key="5">
    <source>
        <dbReference type="Proteomes" id="UP000799766"/>
    </source>
</evidence>
<keyword evidence="1" id="KW-0378">Hydrolase</keyword>
<name>A0A6A6NT46_9PEZI</name>
<proteinExistence type="predicted"/>
<dbReference type="OrthoDB" id="4849794at2759"/>
<keyword evidence="5" id="KW-1185">Reference proteome</keyword>
<dbReference type="InterPro" id="IPR029018">
    <property type="entry name" value="Hex-like_dom2"/>
</dbReference>
<reference evidence="4" key="1">
    <citation type="journal article" date="2020" name="Stud. Mycol.">
        <title>101 Dothideomycetes genomes: a test case for predicting lifestyles and emergence of pathogens.</title>
        <authorList>
            <person name="Haridas S."/>
            <person name="Albert R."/>
            <person name="Binder M."/>
            <person name="Bloem J."/>
            <person name="Labutti K."/>
            <person name="Salamov A."/>
            <person name="Andreopoulos B."/>
            <person name="Baker S."/>
            <person name="Barry K."/>
            <person name="Bills G."/>
            <person name="Bluhm B."/>
            <person name="Cannon C."/>
            <person name="Castanera R."/>
            <person name="Culley D."/>
            <person name="Daum C."/>
            <person name="Ezra D."/>
            <person name="Gonzalez J."/>
            <person name="Henrissat B."/>
            <person name="Kuo A."/>
            <person name="Liang C."/>
            <person name="Lipzen A."/>
            <person name="Lutzoni F."/>
            <person name="Magnuson J."/>
            <person name="Mondo S."/>
            <person name="Nolan M."/>
            <person name="Ohm R."/>
            <person name="Pangilinan J."/>
            <person name="Park H.-J."/>
            <person name="Ramirez L."/>
            <person name="Alfaro M."/>
            <person name="Sun H."/>
            <person name="Tritt A."/>
            <person name="Yoshinaga Y."/>
            <person name="Zwiers L.-H."/>
            <person name="Turgeon B."/>
            <person name="Goodwin S."/>
            <person name="Spatafora J."/>
            <person name="Crous P."/>
            <person name="Grigoriev I."/>
        </authorList>
    </citation>
    <scope>NUCLEOTIDE SEQUENCE</scope>
    <source>
        <strain evidence="4">ATCC 16933</strain>
    </source>
</reference>
<dbReference type="Pfam" id="PF17829">
    <property type="entry name" value="GH115_C"/>
    <property type="match status" value="1"/>
</dbReference>
<dbReference type="Gene3D" id="1.20.58.2150">
    <property type="match status" value="1"/>
</dbReference>
<sequence>MQLARSLLSVAAPLFAASAAALGQERIVAFEPPAAGGYALTDGSQPVQIVVDQGDWPGVQRAAGDLAADFGRVTGLNGSVLYASGGSDAAAAAAAGVVGADLLRNGSASVGSAAADPGVIIVGTLGKSALVDAMAQAGLVDASEIEGEWESFVTQIVYSSDPDAGSALVVAGSDKRGTIYGLYDISEQIGVSPWYFMADVPAQSHDAVYVTKSKVQGPPSVKYRGFFINDESPSLTGWINANYPEGEYGPGFNFDFYKHVFELLLRLRANYLWPAMWNSMFNVDDPRNQPMADSYGIVMGTSHTEPMMRATKEWSVLGEGEWAWDANSDGLRPFFFEGAERAKGYESLFTVGMRGVHDTAMSDDVQTGLLETVVDAQRDILADVYEVDDSSAIPQMWCLYKEVQAYYEQGMRVPDDVTLLWADDNWGSVRRLPTGDEIDRPGGAGVYYHFDYVGDPRDYKWINTVQLQKTWEQMHLTYERNARQIWIVNVGDIKPKEIPITHFFDIAYDFTRWSHDSVPEWTAEWASLTFGSDYAEDIADVVNRYGKLAIKRKYELVDSTTYSIINYEEAESLLAEWKSLSEKAQGIYDQLTDAWKPAFFETILHPVLAGATVYDIHISSAKNNLYASQGRNSANMWADYVLELFDRDHDLTVQYHTLLNSKWEHMMDQTHLGYEYWQQPMRQQTPALKYVQTKERSLRGDLGVSVEGSNASVPGDDQWHDLSSNTLSLPPIDPYGPSRWIEIYSTGVNPVSWTISAEPFVVVSQAEGTLSGPDGDGDMEVRVELSIDWDSAPDTFGETTINISSSADYGTQFSMPQVVLPYNSTAAPTSFAGHVESDAHVSIEAEHFAGADAALAEMPAPDGEPGYLVLPGYGRHLSGVELVPAMAPSLAAPAGPHLAYPFYTFAAAPAGDGANLTLFLAPSLNYIAGRPLRYAVQIDGQDVREVGWIEDRPDGALPVGWERAVADGAWASVTGNWSVAPGEHVLRYWALEPGVVLMKAVLDLGGVRESYLGPPESVMV</sequence>
<evidence type="ECO:0000256" key="2">
    <source>
        <dbReference type="SAM" id="SignalP"/>
    </source>
</evidence>
<evidence type="ECO:0000259" key="3">
    <source>
        <dbReference type="Pfam" id="PF17829"/>
    </source>
</evidence>
<dbReference type="EMBL" id="MU001690">
    <property type="protein sequence ID" value="KAF2454677.1"/>
    <property type="molecule type" value="Genomic_DNA"/>
</dbReference>
<dbReference type="InterPro" id="IPR041437">
    <property type="entry name" value="GH115_C"/>
</dbReference>
<feature type="chain" id="PRO_5025436459" description="Gylcosyl hydrolase 115 C-terminal domain-containing protein" evidence="2">
    <location>
        <begin position="24"/>
        <end position="1020"/>
    </location>
</feature>
<evidence type="ECO:0000313" key="4">
    <source>
        <dbReference type="EMBL" id="KAF2454677.1"/>
    </source>
</evidence>
<dbReference type="Proteomes" id="UP000799766">
    <property type="component" value="Unassembled WGS sequence"/>
</dbReference>
<accession>A0A6A6NT46</accession>
<dbReference type="Gene3D" id="3.20.20.520">
    <property type="entry name" value="Glycosyl hydrolase family 115"/>
    <property type="match status" value="1"/>
</dbReference>
<dbReference type="Gene3D" id="2.60.120.1620">
    <property type="match status" value="1"/>
</dbReference>
<dbReference type="Gene3D" id="3.30.379.10">
    <property type="entry name" value="Chitobiase/beta-hexosaminidase domain 2-like"/>
    <property type="match status" value="1"/>
</dbReference>
<dbReference type="Pfam" id="PF15979">
    <property type="entry name" value="Glyco_hydro_115"/>
    <property type="match status" value="1"/>
</dbReference>
<evidence type="ECO:0000256" key="1">
    <source>
        <dbReference type="ARBA" id="ARBA00022801"/>
    </source>
</evidence>
<feature type="signal peptide" evidence="2">
    <location>
        <begin position="1"/>
        <end position="23"/>
    </location>
</feature>
<organism evidence="4 5">
    <name type="scientific">Lineolata rhizophorae</name>
    <dbReference type="NCBI Taxonomy" id="578093"/>
    <lineage>
        <taxon>Eukaryota</taxon>
        <taxon>Fungi</taxon>
        <taxon>Dikarya</taxon>
        <taxon>Ascomycota</taxon>
        <taxon>Pezizomycotina</taxon>
        <taxon>Dothideomycetes</taxon>
        <taxon>Dothideomycetes incertae sedis</taxon>
        <taxon>Lineolatales</taxon>
        <taxon>Lineolataceae</taxon>
        <taxon>Lineolata</taxon>
    </lineage>
</organism>
<dbReference type="AlphaFoldDB" id="A0A6A6NT46"/>
<keyword evidence="2" id="KW-0732">Signal</keyword>
<protein>
    <recommendedName>
        <fullName evidence="3">Gylcosyl hydrolase 115 C-terminal domain-containing protein</fullName>
    </recommendedName>
</protein>